<dbReference type="PROSITE" id="PS50889">
    <property type="entry name" value="S4"/>
    <property type="match status" value="1"/>
</dbReference>
<sequence>MAEGNRLDVEMVERGLARSRSLARKLVEDGLVSIGTKQANKASQLVPPGARITLTEHVQWASRAAFKLLGALDSLGWEKVPQRVLDAGASTGGFTEVLLSRGALQVYAVDVGHGQLVDTLRQDPRVTVREGLNLRDLTLADLDGRPVDLVVCDVSFISLKLLLEPLFGAVAPKGKALLMVKPQFEVGRKNLTSTGVVREEAMRLRAVDEVVEHAAGLGWRAVWREASQLPGPAGNVEYFVCFERA</sequence>
<dbReference type="InterPro" id="IPR004538">
    <property type="entry name" value="Hemolysin_A/TlyA"/>
</dbReference>
<protein>
    <submittedName>
        <fullName evidence="5">RNA binding methyltransferase FtsJ like</fullName>
    </submittedName>
</protein>
<evidence type="ECO:0000256" key="3">
    <source>
        <dbReference type="PROSITE-ProRule" id="PRU00182"/>
    </source>
</evidence>
<dbReference type="OrthoDB" id="9784736at2"/>
<organism evidence="5 6">
    <name type="scientific">Luteococcus japonicus LSP_Lj1</name>
    <dbReference type="NCBI Taxonomy" id="1255658"/>
    <lineage>
        <taxon>Bacteria</taxon>
        <taxon>Bacillati</taxon>
        <taxon>Actinomycetota</taxon>
        <taxon>Actinomycetes</taxon>
        <taxon>Propionibacteriales</taxon>
        <taxon>Propionibacteriaceae</taxon>
        <taxon>Luteococcus</taxon>
    </lineage>
</organism>
<dbReference type="GO" id="GO:0032259">
    <property type="term" value="P:methylation"/>
    <property type="evidence" value="ECO:0007669"/>
    <property type="project" value="UniProtKB-KW"/>
</dbReference>
<dbReference type="InterPro" id="IPR002877">
    <property type="entry name" value="RNA_MeTrfase_FtsJ_dom"/>
</dbReference>
<dbReference type="PANTHER" id="PTHR32319">
    <property type="entry name" value="BACTERIAL HEMOLYSIN-LIKE PROTEIN"/>
    <property type="match status" value="1"/>
</dbReference>
<dbReference type="Pfam" id="PF01728">
    <property type="entry name" value="FtsJ"/>
    <property type="match status" value="1"/>
</dbReference>
<dbReference type="Proteomes" id="UP000188342">
    <property type="component" value="Unassembled WGS sequence"/>
</dbReference>
<name>A0A1R4JQR1_9ACTN</name>
<keyword evidence="6" id="KW-1185">Reference proteome</keyword>
<dbReference type="SMART" id="SM00363">
    <property type="entry name" value="S4"/>
    <property type="match status" value="1"/>
</dbReference>
<keyword evidence="1 3" id="KW-0694">RNA-binding</keyword>
<dbReference type="CDD" id="cd02440">
    <property type="entry name" value="AdoMet_MTases"/>
    <property type="match status" value="1"/>
</dbReference>
<dbReference type="GO" id="GO:0003723">
    <property type="term" value="F:RNA binding"/>
    <property type="evidence" value="ECO:0007669"/>
    <property type="project" value="UniProtKB-KW"/>
</dbReference>
<gene>
    <name evidence="5" type="ORF">FM114_08900</name>
</gene>
<evidence type="ECO:0000256" key="2">
    <source>
        <dbReference type="ARBA" id="ARBA00029460"/>
    </source>
</evidence>
<dbReference type="CDD" id="cd00165">
    <property type="entry name" value="S4"/>
    <property type="match status" value="1"/>
</dbReference>
<dbReference type="InterPro" id="IPR036986">
    <property type="entry name" value="S4_RNA-bd_sf"/>
</dbReference>
<dbReference type="SUPFAM" id="SSF55174">
    <property type="entry name" value="Alpha-L RNA-binding motif"/>
    <property type="match status" value="1"/>
</dbReference>
<comment type="similarity">
    <text evidence="2">Belongs to the TlyA family.</text>
</comment>
<keyword evidence="5" id="KW-0808">Transferase</keyword>
<reference evidence="5 6" key="1">
    <citation type="submission" date="2017-02" db="EMBL/GenBank/DDBJ databases">
        <authorList>
            <person name="Peterson S.W."/>
        </authorList>
    </citation>
    <scope>NUCLEOTIDE SEQUENCE [LARGE SCALE GENOMIC DNA]</scope>
    <source>
        <strain evidence="5 6">LSP_Lj1</strain>
    </source>
</reference>
<dbReference type="Gene3D" id="3.40.50.150">
    <property type="entry name" value="Vaccinia Virus protein VP39"/>
    <property type="match status" value="1"/>
</dbReference>
<dbReference type="PIRSF" id="PIRSF005578">
    <property type="entry name" value="TlyA"/>
    <property type="match status" value="1"/>
</dbReference>
<dbReference type="RefSeq" id="WP_094764816.1">
    <property type="nucleotide sequence ID" value="NZ_FUKQ01000035.1"/>
</dbReference>
<dbReference type="SUPFAM" id="SSF53335">
    <property type="entry name" value="S-adenosyl-L-methionine-dependent methyltransferases"/>
    <property type="match status" value="1"/>
</dbReference>
<proteinExistence type="inferred from homology"/>
<evidence type="ECO:0000259" key="4">
    <source>
        <dbReference type="SMART" id="SM00363"/>
    </source>
</evidence>
<dbReference type="PANTHER" id="PTHR32319:SF0">
    <property type="entry name" value="BACTERIAL HEMOLYSIN-LIKE PROTEIN"/>
    <property type="match status" value="1"/>
</dbReference>
<dbReference type="GO" id="GO:0008168">
    <property type="term" value="F:methyltransferase activity"/>
    <property type="evidence" value="ECO:0007669"/>
    <property type="project" value="UniProtKB-KW"/>
</dbReference>
<evidence type="ECO:0000313" key="6">
    <source>
        <dbReference type="Proteomes" id="UP000188342"/>
    </source>
</evidence>
<accession>A0A1R4JQR1</accession>
<keyword evidence="5" id="KW-0489">Methyltransferase</keyword>
<dbReference type="InterPro" id="IPR029063">
    <property type="entry name" value="SAM-dependent_MTases_sf"/>
</dbReference>
<evidence type="ECO:0000256" key="1">
    <source>
        <dbReference type="ARBA" id="ARBA00022884"/>
    </source>
</evidence>
<dbReference type="EMBL" id="FUKQ01000035">
    <property type="protein sequence ID" value="SJN34328.1"/>
    <property type="molecule type" value="Genomic_DNA"/>
</dbReference>
<evidence type="ECO:0000313" key="5">
    <source>
        <dbReference type="EMBL" id="SJN34328.1"/>
    </source>
</evidence>
<dbReference type="STRING" id="1255658.FM114_08900"/>
<dbReference type="AlphaFoldDB" id="A0A1R4JQR1"/>
<dbReference type="InterPro" id="IPR002942">
    <property type="entry name" value="S4_RNA-bd"/>
</dbReference>
<dbReference type="Pfam" id="PF01479">
    <property type="entry name" value="S4"/>
    <property type="match status" value="1"/>
</dbReference>
<dbReference type="InterPro" id="IPR047048">
    <property type="entry name" value="TlyA"/>
</dbReference>
<dbReference type="Gene3D" id="3.10.290.10">
    <property type="entry name" value="RNA-binding S4 domain"/>
    <property type="match status" value="1"/>
</dbReference>
<feature type="domain" description="RNA-binding S4" evidence="4">
    <location>
        <begin position="5"/>
        <end position="66"/>
    </location>
</feature>